<dbReference type="Pfam" id="PF13480">
    <property type="entry name" value="Acetyltransf_6"/>
    <property type="match status" value="1"/>
</dbReference>
<dbReference type="SUPFAM" id="SSF55729">
    <property type="entry name" value="Acyl-CoA N-acyltransferases (Nat)"/>
    <property type="match status" value="1"/>
</dbReference>
<dbReference type="EMBL" id="CP013650">
    <property type="protein sequence ID" value="ALS97671.1"/>
    <property type="molecule type" value="Genomic_DNA"/>
</dbReference>
<dbReference type="KEGG" id="lal:AT746_04885"/>
<evidence type="ECO:0000313" key="2">
    <source>
        <dbReference type="EMBL" id="ALS97671.1"/>
    </source>
</evidence>
<accession>A0A0U2ZEW5</accession>
<evidence type="ECO:0000313" key="3">
    <source>
        <dbReference type="Proteomes" id="UP000068447"/>
    </source>
</evidence>
<feature type="domain" description="BioF2-like acetyltransferase" evidence="1">
    <location>
        <begin position="178"/>
        <end position="320"/>
    </location>
</feature>
<organism evidence="2 3">
    <name type="scientific">Lacimicrobium alkaliphilum</name>
    <dbReference type="NCBI Taxonomy" id="1526571"/>
    <lineage>
        <taxon>Bacteria</taxon>
        <taxon>Pseudomonadati</taxon>
        <taxon>Pseudomonadota</taxon>
        <taxon>Gammaproteobacteria</taxon>
        <taxon>Alteromonadales</taxon>
        <taxon>Alteromonadaceae</taxon>
        <taxon>Lacimicrobium</taxon>
    </lineage>
</organism>
<dbReference type="RefSeq" id="WP_062477241.1">
    <property type="nucleotide sequence ID" value="NZ_CP013650.1"/>
</dbReference>
<protein>
    <recommendedName>
        <fullName evidence="1">BioF2-like acetyltransferase domain-containing protein</fullName>
    </recommendedName>
</protein>
<name>A0A0U2ZEW5_9ALTE</name>
<gene>
    <name evidence="2" type="ORF">AT746_04885</name>
</gene>
<proteinExistence type="predicted"/>
<dbReference type="OrthoDB" id="4349922at2"/>
<dbReference type="Proteomes" id="UP000068447">
    <property type="component" value="Chromosome"/>
</dbReference>
<reference evidence="2 3" key="1">
    <citation type="submission" date="2015-12" db="EMBL/GenBank/DDBJ databases">
        <title>Complete genome of Lacimicrobium alkaliphilum KCTC 32984.</title>
        <authorList>
            <person name="Kim S.-G."/>
            <person name="Lee Y.-J."/>
        </authorList>
    </citation>
    <scope>NUCLEOTIDE SEQUENCE [LARGE SCALE GENOMIC DNA]</scope>
    <source>
        <strain evidence="2 3">YelD216</strain>
    </source>
</reference>
<sequence>MAESDLFKTANKQCLQSYEELQPLITEEDGPSRIPVFLRPAWFRLFEQHINEASKSQWLYADRQDESPLILPLLGRTEQKWGTRITYLNGMSNFYSPMFDTLGGNGADSDYQQLLETEAGLLANTDCVNFLPLIDKQAKAWASAFKRLDFRSHIYHHSVNWFHEDIRDLDHYWSLRPSRLRNTLKRKKDKLDKIGGYETRMLCTGSREELIQGLIDYHQVYYHSWKKTEPWPAFIDAIAEYQWQQGELRLGLMYHQQQPVAAQLWFINGDTAYIYKLAHRTDYTPQSVGTVLSAQMFEQAIEHDKVSRIDFLTGDDHYKQDWMQQSQPLYGIQACNSRTMAGRALATINILSRMRKVAPVK</sequence>
<dbReference type="InterPro" id="IPR038740">
    <property type="entry name" value="BioF2-like_GNAT_dom"/>
</dbReference>
<dbReference type="InterPro" id="IPR016181">
    <property type="entry name" value="Acyl_CoA_acyltransferase"/>
</dbReference>
<dbReference type="AlphaFoldDB" id="A0A0U2ZEW5"/>
<keyword evidence="3" id="KW-1185">Reference proteome</keyword>
<dbReference type="Gene3D" id="3.40.630.30">
    <property type="match status" value="1"/>
</dbReference>
<evidence type="ECO:0000259" key="1">
    <source>
        <dbReference type="Pfam" id="PF13480"/>
    </source>
</evidence>
<dbReference type="STRING" id="1526571.AT746_04885"/>